<dbReference type="Gene3D" id="3.10.450.50">
    <property type="match status" value="1"/>
</dbReference>
<accession>A0ABN0UDM8</accession>
<keyword evidence="3" id="KW-1185">Reference proteome</keyword>
<dbReference type="InterPro" id="IPR032710">
    <property type="entry name" value="NTF2-like_dom_sf"/>
</dbReference>
<name>A0ABN0UDM8_9PSEU</name>
<dbReference type="InterPro" id="IPR037401">
    <property type="entry name" value="SnoaL-like"/>
</dbReference>
<gene>
    <name evidence="2" type="ORF">GCM10010492_53450</name>
</gene>
<sequence length="130" mass="14111">MDMAGDATGAYEPPGDLVARVGVEHVRLSYEYLDRHDIDGYGSLFDADAVLRSPVAGVVRGRAEIESYQAKRATDASRHVLDGVFGSAGLVFVVGRLTGPDRQVEFLDLFTLTEHGMLLSQKSYFFAAPS</sequence>
<evidence type="ECO:0000313" key="3">
    <source>
        <dbReference type="Proteomes" id="UP001500416"/>
    </source>
</evidence>
<comment type="caution">
    <text evidence="2">The sequence shown here is derived from an EMBL/GenBank/DDBJ whole genome shotgun (WGS) entry which is preliminary data.</text>
</comment>
<dbReference type="Pfam" id="PF12680">
    <property type="entry name" value="SnoaL_2"/>
    <property type="match status" value="1"/>
</dbReference>
<evidence type="ECO:0000259" key="1">
    <source>
        <dbReference type="Pfam" id="PF12680"/>
    </source>
</evidence>
<organism evidence="2 3">
    <name type="scientific">Saccharothrix mutabilis subsp. mutabilis</name>
    <dbReference type="NCBI Taxonomy" id="66855"/>
    <lineage>
        <taxon>Bacteria</taxon>
        <taxon>Bacillati</taxon>
        <taxon>Actinomycetota</taxon>
        <taxon>Actinomycetes</taxon>
        <taxon>Pseudonocardiales</taxon>
        <taxon>Pseudonocardiaceae</taxon>
        <taxon>Saccharothrix</taxon>
    </lineage>
</organism>
<dbReference type="Proteomes" id="UP001500416">
    <property type="component" value="Unassembled WGS sequence"/>
</dbReference>
<proteinExistence type="predicted"/>
<dbReference type="EMBL" id="BAAABU010000015">
    <property type="protein sequence ID" value="GAA0247145.1"/>
    <property type="molecule type" value="Genomic_DNA"/>
</dbReference>
<feature type="domain" description="SnoaL-like" evidence="1">
    <location>
        <begin position="26"/>
        <end position="116"/>
    </location>
</feature>
<evidence type="ECO:0000313" key="2">
    <source>
        <dbReference type="EMBL" id="GAA0247145.1"/>
    </source>
</evidence>
<reference evidence="2 3" key="1">
    <citation type="journal article" date="2019" name="Int. J. Syst. Evol. Microbiol.">
        <title>The Global Catalogue of Microorganisms (GCM) 10K type strain sequencing project: providing services to taxonomists for standard genome sequencing and annotation.</title>
        <authorList>
            <consortium name="The Broad Institute Genomics Platform"/>
            <consortium name="The Broad Institute Genome Sequencing Center for Infectious Disease"/>
            <person name="Wu L."/>
            <person name="Ma J."/>
        </authorList>
    </citation>
    <scope>NUCLEOTIDE SEQUENCE [LARGE SCALE GENOMIC DNA]</scope>
    <source>
        <strain evidence="2 3">JCM 3380</strain>
    </source>
</reference>
<protein>
    <submittedName>
        <fullName evidence="2">Nuclear transport factor 2 family protein</fullName>
    </submittedName>
</protein>
<dbReference type="SUPFAM" id="SSF54427">
    <property type="entry name" value="NTF2-like"/>
    <property type="match status" value="1"/>
</dbReference>